<evidence type="ECO:0000313" key="4">
    <source>
        <dbReference type="Proteomes" id="UP000029725"/>
    </source>
</evidence>
<dbReference type="Proteomes" id="UP000029725">
    <property type="component" value="Unassembled WGS sequence"/>
</dbReference>
<evidence type="ECO:0000256" key="2">
    <source>
        <dbReference type="SAM" id="Phobius"/>
    </source>
</evidence>
<feature type="region of interest" description="Disordered" evidence="1">
    <location>
        <begin position="76"/>
        <end position="122"/>
    </location>
</feature>
<sequence>MARIDQNIALPTYSYRPLDEKATGPRKTRLLKNLVTILLMIFLLLFLTVKYSNIFSRDSSIPGVFSIFKKTNPTSENVPKFTGSSKPAEKKDTPITQNQQKPANVEDKPNAKPSPLKTPEKFKTGSPLDAFLSGFVDPTVASQMLKFIATQAIDPIVSNIAPVLEELLPKERIELILRTTDSITSGELSGFEAIRRNFYSIFESLFLLVVNLAPSIGGPLIDDLVAIFDHLSAWMEHTDLSIAKYLGQGIAYGILPLIGYSDTALEQASRVFENGISKLLPDISKIDPSIFKSKEKLMKLIPSVSQIQPVVMSMFVQLASLKALQASVNSFSGSKSKTEKTESKVSSTNSTVSKNEKKHPSGSKHSRRRRRDPSDSDDDASYLDN</sequence>
<reference evidence="3 4" key="1">
    <citation type="submission" date="2014-04" db="EMBL/GenBank/DDBJ databases">
        <title>A new species of microsporidia sheds light on the evolution of extreme parasitism.</title>
        <authorList>
            <person name="Haag K.L."/>
            <person name="James T.Y."/>
            <person name="Larsson R."/>
            <person name="Schaer T.M."/>
            <person name="Refardt D."/>
            <person name="Pombert J.-F."/>
            <person name="Ebert D."/>
        </authorList>
    </citation>
    <scope>NUCLEOTIDE SEQUENCE [LARGE SCALE GENOMIC DNA]</scope>
    <source>
        <strain evidence="3 4">UGP3</strain>
        <tissue evidence="3">Spores</tissue>
    </source>
</reference>
<accession>A0A098VV28</accession>
<keyword evidence="2" id="KW-0812">Transmembrane</keyword>
<keyword evidence="2" id="KW-0472">Membrane</keyword>
<dbReference type="VEuPathDB" id="MicrosporidiaDB:DI09_133p30"/>
<gene>
    <name evidence="3" type="ORF">DI09_133p30</name>
</gene>
<evidence type="ECO:0000256" key="1">
    <source>
        <dbReference type="SAM" id="MobiDB-lite"/>
    </source>
</evidence>
<dbReference type="GeneID" id="25258309"/>
<feature type="compositionally biased region" description="Polar residues" evidence="1">
    <location>
        <begin position="76"/>
        <end position="85"/>
    </location>
</feature>
<feature type="compositionally biased region" description="Acidic residues" evidence="1">
    <location>
        <begin position="375"/>
        <end position="385"/>
    </location>
</feature>
<comment type="caution">
    <text evidence="3">The sequence shown here is derived from an EMBL/GenBank/DDBJ whole genome shotgun (WGS) entry which is preliminary data.</text>
</comment>
<keyword evidence="2" id="KW-1133">Transmembrane helix</keyword>
<proteinExistence type="predicted"/>
<protein>
    <submittedName>
        <fullName evidence="3">Uncharacterized protein</fullName>
    </submittedName>
</protein>
<feature type="transmembrane region" description="Helical" evidence="2">
    <location>
        <begin position="30"/>
        <end position="49"/>
    </location>
</feature>
<organism evidence="3 4">
    <name type="scientific">Mitosporidium daphniae</name>
    <dbReference type="NCBI Taxonomy" id="1485682"/>
    <lineage>
        <taxon>Eukaryota</taxon>
        <taxon>Fungi</taxon>
        <taxon>Fungi incertae sedis</taxon>
        <taxon>Microsporidia</taxon>
        <taxon>Mitosporidium</taxon>
    </lineage>
</organism>
<keyword evidence="4" id="KW-1185">Reference proteome</keyword>
<feature type="compositionally biased region" description="Basic residues" evidence="1">
    <location>
        <begin position="360"/>
        <end position="371"/>
    </location>
</feature>
<evidence type="ECO:0000313" key="3">
    <source>
        <dbReference type="EMBL" id="KGG52802.1"/>
    </source>
</evidence>
<dbReference type="RefSeq" id="XP_013239238.1">
    <property type="nucleotide sequence ID" value="XM_013383784.1"/>
</dbReference>
<name>A0A098VV28_9MICR</name>
<feature type="compositionally biased region" description="Low complexity" evidence="1">
    <location>
        <begin position="344"/>
        <end position="353"/>
    </location>
</feature>
<dbReference type="AlphaFoldDB" id="A0A098VV28"/>
<feature type="region of interest" description="Disordered" evidence="1">
    <location>
        <begin position="332"/>
        <end position="385"/>
    </location>
</feature>
<dbReference type="EMBL" id="JMKJ01000037">
    <property type="protein sequence ID" value="KGG52802.1"/>
    <property type="molecule type" value="Genomic_DNA"/>
</dbReference>
<dbReference type="HOGENOM" id="CLU_717812_0_0_1"/>